<organism evidence="5 6">
    <name type="scientific">Tetrabaena socialis</name>
    <dbReference type="NCBI Taxonomy" id="47790"/>
    <lineage>
        <taxon>Eukaryota</taxon>
        <taxon>Viridiplantae</taxon>
        <taxon>Chlorophyta</taxon>
        <taxon>core chlorophytes</taxon>
        <taxon>Chlorophyceae</taxon>
        <taxon>CS clade</taxon>
        <taxon>Chlamydomonadales</taxon>
        <taxon>Tetrabaenaceae</taxon>
        <taxon>Tetrabaena</taxon>
    </lineage>
</organism>
<evidence type="ECO:0000256" key="3">
    <source>
        <dbReference type="PROSITE-ProRule" id="PRU00023"/>
    </source>
</evidence>
<dbReference type="OrthoDB" id="194358at2759"/>
<dbReference type="AlphaFoldDB" id="A0A2J8AHG1"/>
<reference evidence="5 6" key="1">
    <citation type="journal article" date="2017" name="Mol. Biol. Evol.">
        <title>The 4-celled Tetrabaena socialis nuclear genome reveals the essential components for genetic control of cell number at the origin of multicellularity in the volvocine lineage.</title>
        <authorList>
            <person name="Featherston J."/>
            <person name="Arakaki Y."/>
            <person name="Hanschen E.R."/>
            <person name="Ferris P.J."/>
            <person name="Michod R.E."/>
            <person name="Olson B.J.S.C."/>
            <person name="Nozaki H."/>
            <person name="Durand P.M."/>
        </authorList>
    </citation>
    <scope>NUCLEOTIDE SEQUENCE [LARGE SCALE GENOMIC DNA]</scope>
    <source>
        <strain evidence="5 6">NIES-571</strain>
    </source>
</reference>
<accession>A0A2J8AHG1</accession>
<comment type="caution">
    <text evidence="5">The sequence shown here is derived from an EMBL/GenBank/DDBJ whole genome shotgun (WGS) entry which is preliminary data.</text>
</comment>
<dbReference type="InterPro" id="IPR036770">
    <property type="entry name" value="Ankyrin_rpt-contain_sf"/>
</dbReference>
<gene>
    <name evidence="5" type="ORF">TSOC_001167</name>
</gene>
<evidence type="ECO:0000313" key="5">
    <source>
        <dbReference type="EMBL" id="PNH11955.1"/>
    </source>
</evidence>
<evidence type="ECO:0000256" key="2">
    <source>
        <dbReference type="ARBA" id="ARBA00023043"/>
    </source>
</evidence>
<feature type="repeat" description="ANK" evidence="3">
    <location>
        <begin position="242"/>
        <end position="270"/>
    </location>
</feature>
<dbReference type="Gene3D" id="1.25.40.20">
    <property type="entry name" value="Ankyrin repeat-containing domain"/>
    <property type="match status" value="2"/>
</dbReference>
<dbReference type="SMART" id="SM00248">
    <property type="entry name" value="ANK"/>
    <property type="match status" value="5"/>
</dbReference>
<dbReference type="Proteomes" id="UP000236333">
    <property type="component" value="Unassembled WGS sequence"/>
</dbReference>
<evidence type="ECO:0000256" key="1">
    <source>
        <dbReference type="ARBA" id="ARBA00022737"/>
    </source>
</evidence>
<name>A0A2J8AHG1_9CHLO</name>
<protein>
    <submittedName>
        <fullName evidence="5">Putative E3 ubiquitin-protein ligase</fullName>
    </submittedName>
</protein>
<dbReference type="SUPFAM" id="SSF48403">
    <property type="entry name" value="Ankyrin repeat"/>
    <property type="match status" value="1"/>
</dbReference>
<keyword evidence="1" id="KW-0677">Repeat</keyword>
<dbReference type="Pfam" id="PF12796">
    <property type="entry name" value="Ank_2"/>
    <property type="match status" value="2"/>
</dbReference>
<dbReference type="PANTHER" id="PTHR24161">
    <property type="entry name" value="ANK_REP_REGION DOMAIN-CONTAINING PROTEIN-RELATED"/>
    <property type="match status" value="1"/>
</dbReference>
<evidence type="ECO:0000313" key="6">
    <source>
        <dbReference type="Proteomes" id="UP000236333"/>
    </source>
</evidence>
<dbReference type="PRINTS" id="PR01415">
    <property type="entry name" value="ANKYRIN"/>
</dbReference>
<feature type="compositionally biased region" description="Polar residues" evidence="4">
    <location>
        <begin position="102"/>
        <end position="112"/>
    </location>
</feature>
<proteinExistence type="predicted"/>
<dbReference type="PROSITE" id="PS50088">
    <property type="entry name" value="ANK_REPEAT"/>
    <property type="match status" value="4"/>
</dbReference>
<feature type="region of interest" description="Disordered" evidence="4">
    <location>
        <begin position="102"/>
        <end position="137"/>
    </location>
</feature>
<feature type="repeat" description="ANK" evidence="3">
    <location>
        <begin position="281"/>
        <end position="302"/>
    </location>
</feature>
<evidence type="ECO:0000256" key="4">
    <source>
        <dbReference type="SAM" id="MobiDB-lite"/>
    </source>
</evidence>
<dbReference type="PROSITE" id="PS50297">
    <property type="entry name" value="ANK_REP_REGION"/>
    <property type="match status" value="4"/>
</dbReference>
<keyword evidence="6" id="KW-1185">Reference proteome</keyword>
<dbReference type="InterPro" id="IPR002110">
    <property type="entry name" value="Ankyrin_rpt"/>
</dbReference>
<keyword evidence="2 3" id="KW-0040">ANK repeat</keyword>
<feature type="repeat" description="ANK" evidence="3">
    <location>
        <begin position="185"/>
        <end position="207"/>
    </location>
</feature>
<sequence length="335" mass="34961">MPGHARSTRRMGAAASRVPAAPGDTAPEIPRGLKAFLRAVPDHSCDQLMAVVARRGDYLSRTGSAMSGGYTAIHIAAKAARTDVLTAFLLHLSGVEYVSNPTNERSVRSDQGGSPRRPIAVAPSIPLSPLPPHSTDKPNALSAALNLRSVAGFTPLMAAAAAGAADCVRVLVTMGCDIRAVDCPGGRTALHVAAREGHVHIAEFLLQADRVQRPAATAAAAALRAPPPPQLVHLRTVCEALALHYAAAHGKADAVSLLLRHGSNPTAAMSEGQYDIEYSSPGITALHLAAQRGNLEVARLILFHYLASLVTRSTAPMRCPFCRSTVAGFLPATVS</sequence>
<dbReference type="PANTHER" id="PTHR24161:SF85">
    <property type="entry name" value="PALMITOYLTRANSFERASE HIP14"/>
    <property type="match status" value="1"/>
</dbReference>
<dbReference type="EMBL" id="PGGS01000018">
    <property type="protein sequence ID" value="PNH11955.1"/>
    <property type="molecule type" value="Genomic_DNA"/>
</dbReference>
<feature type="region of interest" description="Disordered" evidence="4">
    <location>
        <begin position="1"/>
        <end position="26"/>
    </location>
</feature>
<feature type="repeat" description="ANK" evidence="3">
    <location>
        <begin position="151"/>
        <end position="183"/>
    </location>
</feature>